<dbReference type="GO" id="GO:0008170">
    <property type="term" value="F:N-methyltransferase activity"/>
    <property type="evidence" value="ECO:0007669"/>
    <property type="project" value="InterPro"/>
</dbReference>
<dbReference type="EMBL" id="JACHGT010000002">
    <property type="protein sequence ID" value="MBB6032941.1"/>
    <property type="molecule type" value="Genomic_DNA"/>
</dbReference>
<dbReference type="GO" id="GO:0003677">
    <property type="term" value="F:DNA binding"/>
    <property type="evidence" value="ECO:0007669"/>
    <property type="project" value="UniProtKB-KW"/>
</dbReference>
<dbReference type="PANTHER" id="PTHR42998:SF1">
    <property type="entry name" value="TYPE I RESTRICTION ENZYME HINDI METHYLASE SUBUNIT"/>
    <property type="match status" value="1"/>
</dbReference>
<dbReference type="Proteomes" id="UP000548476">
    <property type="component" value="Unassembled WGS sequence"/>
</dbReference>
<protein>
    <recommendedName>
        <fullName evidence="3">DNA methylase adenine-specific domain-containing protein</fullName>
    </recommendedName>
</protein>
<dbReference type="Gene3D" id="3.90.220.20">
    <property type="entry name" value="DNA methylase specificity domains"/>
    <property type="match status" value="1"/>
</dbReference>
<dbReference type="InterPro" id="IPR044946">
    <property type="entry name" value="Restrct_endonuc_typeI_TRD_sf"/>
</dbReference>
<dbReference type="InterPro" id="IPR003356">
    <property type="entry name" value="DNA_methylase_A-5"/>
</dbReference>
<dbReference type="SUPFAM" id="SSF53335">
    <property type="entry name" value="S-adenosyl-L-methionine-dependent methyltransferases"/>
    <property type="match status" value="1"/>
</dbReference>
<keyword evidence="5" id="KW-1185">Reference proteome</keyword>
<dbReference type="Gene3D" id="3.40.50.150">
    <property type="entry name" value="Vaccinia Virus protein VP39"/>
    <property type="match status" value="1"/>
</dbReference>
<dbReference type="Pfam" id="PF02384">
    <property type="entry name" value="N6_Mtase"/>
    <property type="match status" value="1"/>
</dbReference>
<dbReference type="GO" id="GO:0009307">
    <property type="term" value="P:DNA restriction-modification system"/>
    <property type="evidence" value="ECO:0007669"/>
    <property type="project" value="UniProtKB-KW"/>
</dbReference>
<dbReference type="InterPro" id="IPR029063">
    <property type="entry name" value="SAM-dependent_MTases_sf"/>
</dbReference>
<dbReference type="RefSeq" id="WP_184785868.1">
    <property type="nucleotide sequence ID" value="NZ_BONT01000020.1"/>
</dbReference>
<sequence length="682" mass="72975">MDAVEASSADIARLANVRPTAVSNWRKRHADFPRPIGGTESSPRFDLDEVLAWLREQGKAVALPTEHALLQAVAAAAEYTGVAAALNHAVLTLLYPPAQPDPGAPGTRLLADVCQARLSFTQQHPGLLSLPEPAQLHTSEYAVIRSALALADSPDPRTIAVRLIEKTLGRRTGSHTPSAPLARLLVALASDDANAMLLDPSCGVGEVLLAAVGNAKRLAGQVGDPDAALLTALRLTLAGAAPSMMDIHAVDALRREVFGPRTARAIATVIPPNDRDWAAEGAGDRFTWPLGTPSSRDSELAWIQRTLAHLRPEGHAAVLLPAGVASRPSGRAIRRELVRTAVISAVISLPRGSVEGSAAAPQIWILQAPSTEHTTAPRPVLMVDLAERSRRDGPDWSAIETDALEAWRRFQADPEDPALTDHLRTVPAKELLDERVDFSPTRYLTISTSQRWPDEARDAARNELTALLSALNEGLSGDTRLGRADLRSAGSRELGELEADDIIRIRRRKPGAATTSGPGGKVLLPADLSDAQPPTSVSQIDDPNAPVIRPGDVLATVTTSMLHARLATDDDLGAHLGPHVVIIRTDAAILDPGYLAGYLAGEPADRQVRRSPSHGIHVAADLRRIRVPLPEIATQRELALHFRELQRLSWLAGTLERRMRTYTDATRDRLLAAGTTVAGKAG</sequence>
<dbReference type="AlphaFoldDB" id="A0A841F7E2"/>
<evidence type="ECO:0000313" key="5">
    <source>
        <dbReference type="Proteomes" id="UP000548476"/>
    </source>
</evidence>
<keyword evidence="1" id="KW-0680">Restriction system</keyword>
<evidence type="ECO:0000259" key="3">
    <source>
        <dbReference type="Pfam" id="PF02384"/>
    </source>
</evidence>
<evidence type="ECO:0000256" key="2">
    <source>
        <dbReference type="ARBA" id="ARBA00023125"/>
    </source>
</evidence>
<dbReference type="SUPFAM" id="SSF116734">
    <property type="entry name" value="DNA methylase specificity domain"/>
    <property type="match status" value="1"/>
</dbReference>
<reference evidence="4 5" key="1">
    <citation type="submission" date="2020-08" db="EMBL/GenBank/DDBJ databases">
        <title>Genomic Encyclopedia of Type Strains, Phase IV (KMG-IV): sequencing the most valuable type-strain genomes for metagenomic binning, comparative biology and taxonomic classification.</title>
        <authorList>
            <person name="Goeker M."/>
        </authorList>
    </citation>
    <scope>NUCLEOTIDE SEQUENCE [LARGE SCALE GENOMIC DNA]</scope>
    <source>
        <strain evidence="4 5">YIM 65646</strain>
    </source>
</reference>
<feature type="domain" description="DNA methylase adenine-specific" evidence="3">
    <location>
        <begin position="175"/>
        <end position="391"/>
    </location>
</feature>
<organism evidence="4 5">
    <name type="scientific">Phytomonospora endophytica</name>
    <dbReference type="NCBI Taxonomy" id="714109"/>
    <lineage>
        <taxon>Bacteria</taxon>
        <taxon>Bacillati</taxon>
        <taxon>Actinomycetota</taxon>
        <taxon>Actinomycetes</taxon>
        <taxon>Micromonosporales</taxon>
        <taxon>Micromonosporaceae</taxon>
        <taxon>Phytomonospora</taxon>
    </lineage>
</organism>
<gene>
    <name evidence="4" type="ORF">HNR73_000788</name>
</gene>
<dbReference type="InterPro" id="IPR052916">
    <property type="entry name" value="Type-I_RE_MTase_Subunit"/>
</dbReference>
<dbReference type="PRINTS" id="PR00507">
    <property type="entry name" value="N12N6MTFRASE"/>
</dbReference>
<accession>A0A841F7E2</accession>
<evidence type="ECO:0000313" key="4">
    <source>
        <dbReference type="EMBL" id="MBB6032941.1"/>
    </source>
</evidence>
<name>A0A841F7E2_9ACTN</name>
<keyword evidence="2" id="KW-0238">DNA-binding</keyword>
<dbReference type="PANTHER" id="PTHR42998">
    <property type="entry name" value="TYPE I RESTRICTION ENZYME HINDVIIP M PROTEIN-RELATED"/>
    <property type="match status" value="1"/>
</dbReference>
<proteinExistence type="predicted"/>
<evidence type="ECO:0000256" key="1">
    <source>
        <dbReference type="ARBA" id="ARBA00022747"/>
    </source>
</evidence>
<comment type="caution">
    <text evidence="4">The sequence shown here is derived from an EMBL/GenBank/DDBJ whole genome shotgun (WGS) entry which is preliminary data.</text>
</comment>